<sequence>MKEKDTYHHVDAPDKLPDALRANPYTVPEGYFDDLYNRTLQQCRHMEETPTTFAVPSGYFQQLEDGIMAKIAEEKLRNIVGEAGFSVPEGYFSSLEEQSLANVKIRKNAVEPGFAVPEHYFDTLQNRITDRTSRREATLVRKISRPTKWVGYAAAACIAMVMGITGIFRLVDDGAETSSPLASVSDQEILNYLELYGTANDMIYISEHLDDFDEPNISEGISEVDLEAYLNHTL</sequence>
<accession>A0A917MF14</accession>
<keyword evidence="1" id="KW-1133">Transmembrane helix</keyword>
<organism evidence="2 3">
    <name type="scientific">Parapedobacter pyrenivorans</name>
    <dbReference type="NCBI Taxonomy" id="1305674"/>
    <lineage>
        <taxon>Bacteria</taxon>
        <taxon>Pseudomonadati</taxon>
        <taxon>Bacteroidota</taxon>
        <taxon>Sphingobacteriia</taxon>
        <taxon>Sphingobacteriales</taxon>
        <taxon>Sphingobacteriaceae</taxon>
        <taxon>Parapedobacter</taxon>
    </lineage>
</organism>
<protein>
    <submittedName>
        <fullName evidence="2">Uncharacterized protein</fullName>
    </submittedName>
</protein>
<gene>
    <name evidence="2" type="ORF">GCM10007415_43170</name>
</gene>
<dbReference type="EMBL" id="BMER01000006">
    <property type="protein sequence ID" value="GGH02377.1"/>
    <property type="molecule type" value="Genomic_DNA"/>
</dbReference>
<evidence type="ECO:0000313" key="2">
    <source>
        <dbReference type="EMBL" id="GGH02377.1"/>
    </source>
</evidence>
<keyword evidence="1" id="KW-0472">Membrane</keyword>
<dbReference type="RefSeq" id="WP_188508198.1">
    <property type="nucleotide sequence ID" value="NZ_BMER01000006.1"/>
</dbReference>
<name>A0A917MF14_9SPHI</name>
<keyword evidence="1" id="KW-0812">Transmembrane</keyword>
<dbReference type="AlphaFoldDB" id="A0A917MF14"/>
<keyword evidence="3" id="KW-1185">Reference proteome</keyword>
<evidence type="ECO:0000256" key="1">
    <source>
        <dbReference type="SAM" id="Phobius"/>
    </source>
</evidence>
<evidence type="ECO:0000313" key="3">
    <source>
        <dbReference type="Proteomes" id="UP000660862"/>
    </source>
</evidence>
<feature type="transmembrane region" description="Helical" evidence="1">
    <location>
        <begin position="149"/>
        <end position="171"/>
    </location>
</feature>
<comment type="caution">
    <text evidence="2">The sequence shown here is derived from an EMBL/GenBank/DDBJ whole genome shotgun (WGS) entry which is preliminary data.</text>
</comment>
<reference evidence="2" key="2">
    <citation type="submission" date="2020-09" db="EMBL/GenBank/DDBJ databases">
        <authorList>
            <person name="Sun Q."/>
            <person name="Zhou Y."/>
        </authorList>
    </citation>
    <scope>NUCLEOTIDE SEQUENCE</scope>
    <source>
        <strain evidence="2">CGMCC 1.12195</strain>
    </source>
</reference>
<proteinExistence type="predicted"/>
<reference evidence="2" key="1">
    <citation type="journal article" date="2014" name="Int. J. Syst. Evol. Microbiol.">
        <title>Complete genome sequence of Corynebacterium casei LMG S-19264T (=DSM 44701T), isolated from a smear-ripened cheese.</title>
        <authorList>
            <consortium name="US DOE Joint Genome Institute (JGI-PGF)"/>
            <person name="Walter F."/>
            <person name="Albersmeier A."/>
            <person name="Kalinowski J."/>
            <person name="Ruckert C."/>
        </authorList>
    </citation>
    <scope>NUCLEOTIDE SEQUENCE</scope>
    <source>
        <strain evidence="2">CGMCC 1.12195</strain>
    </source>
</reference>
<dbReference type="Proteomes" id="UP000660862">
    <property type="component" value="Unassembled WGS sequence"/>
</dbReference>